<proteinExistence type="predicted"/>
<dbReference type="OrthoDB" id="56056at2"/>
<evidence type="ECO:0000313" key="3">
    <source>
        <dbReference type="Proteomes" id="UP000277766"/>
    </source>
</evidence>
<sequence>MKRVSLLSALTAALATLIPSAAAQTLIPMDSRPATSRLPAATAALASESLKVVPRELLGTAQQGADPQALLNWLRTEGAGNADEPLIVALDALAYGGLVQSRKSTESAARIRSRLLPLLEWQRETGRPIYAFITIPRHPDAVDRQRNYDVARLMIRWAAAGVFKELHVAWDDALPGSPAPAEGARLAEFAAEVAPDNVLVYPGADEVLALLSARALSPQAKTLQAAYSDPKLAEQVIKYEGIPLTDSVENHAEAAGFQMVQAGQTPDMTFYVFNGGDPRRAALDISALLRRGPVAVVDVEKVNLGNTRLWRDLGVLKRDANLTALAAWGTPGNNLGSAMAHAKLYLDDVDPAQQNALLAREYANDLIYSTRLRAALREAIPEAEMNTPAAQAKLMELAAEYFPLNIGVSYELDQVNLPWGRSFEWDFDLTPLQ</sequence>
<feature type="signal peptide" evidence="1">
    <location>
        <begin position="1"/>
        <end position="23"/>
    </location>
</feature>
<dbReference type="RefSeq" id="WP_126351556.1">
    <property type="nucleotide sequence ID" value="NZ_CP086380.1"/>
</dbReference>
<evidence type="ECO:0000256" key="1">
    <source>
        <dbReference type="SAM" id="SignalP"/>
    </source>
</evidence>
<feature type="chain" id="PRO_5018546927" evidence="1">
    <location>
        <begin position="24"/>
        <end position="433"/>
    </location>
</feature>
<dbReference type="InterPro" id="IPR025394">
    <property type="entry name" value="DUF4127"/>
</dbReference>
<keyword evidence="1" id="KW-0732">Signal</keyword>
<dbReference type="EMBL" id="RXPE01000006">
    <property type="protein sequence ID" value="RTR28607.1"/>
    <property type="molecule type" value="Genomic_DNA"/>
</dbReference>
<reference evidence="2 3" key="1">
    <citation type="submission" date="2018-12" db="EMBL/GenBank/DDBJ databases">
        <title>Deinococcus radiophilus ATCC 27603 genome sequencing and assembly.</title>
        <authorList>
            <person name="Maclea K.S."/>
            <person name="Maynard C.R."/>
        </authorList>
    </citation>
    <scope>NUCLEOTIDE SEQUENCE [LARGE SCALE GENOMIC DNA]</scope>
    <source>
        <strain evidence="2 3">ATCC 27603</strain>
    </source>
</reference>
<accession>A0A3S0IB24</accession>
<organism evidence="2 3">
    <name type="scientific">Deinococcus radiophilus</name>
    <dbReference type="NCBI Taxonomy" id="32062"/>
    <lineage>
        <taxon>Bacteria</taxon>
        <taxon>Thermotogati</taxon>
        <taxon>Deinococcota</taxon>
        <taxon>Deinococci</taxon>
        <taxon>Deinococcales</taxon>
        <taxon>Deinococcaceae</taxon>
        <taxon>Deinococcus</taxon>
    </lineage>
</organism>
<dbReference type="AlphaFoldDB" id="A0A3S0IB24"/>
<protein>
    <submittedName>
        <fullName evidence="2">DUF4127 family protein</fullName>
    </submittedName>
</protein>
<gene>
    <name evidence="2" type="ORF">EJ104_04425</name>
</gene>
<dbReference type="Pfam" id="PF13552">
    <property type="entry name" value="DUF4127"/>
    <property type="match status" value="2"/>
</dbReference>
<comment type="caution">
    <text evidence="2">The sequence shown here is derived from an EMBL/GenBank/DDBJ whole genome shotgun (WGS) entry which is preliminary data.</text>
</comment>
<dbReference type="Proteomes" id="UP000277766">
    <property type="component" value="Unassembled WGS sequence"/>
</dbReference>
<evidence type="ECO:0000313" key="2">
    <source>
        <dbReference type="EMBL" id="RTR28607.1"/>
    </source>
</evidence>
<keyword evidence="3" id="KW-1185">Reference proteome</keyword>
<name>A0A3S0IB24_9DEIO</name>